<gene>
    <name evidence="1" type="ORF">ACFODT_14935</name>
</gene>
<dbReference type="RefSeq" id="WP_241967559.1">
    <property type="nucleotide sequence ID" value="NZ_AP024912.1"/>
</dbReference>
<organism evidence="1 2">
    <name type="scientific">Vibrio zhugei</name>
    <dbReference type="NCBI Taxonomy" id="2479546"/>
    <lineage>
        <taxon>Bacteria</taxon>
        <taxon>Pseudomonadati</taxon>
        <taxon>Pseudomonadota</taxon>
        <taxon>Gammaproteobacteria</taxon>
        <taxon>Vibrionales</taxon>
        <taxon>Vibrionaceae</taxon>
        <taxon>Vibrio</taxon>
    </lineage>
</organism>
<reference evidence="2" key="1">
    <citation type="journal article" date="2019" name="Int. J. Syst. Evol. Microbiol.">
        <title>The Global Catalogue of Microorganisms (GCM) 10K type strain sequencing project: providing services to taxonomists for standard genome sequencing and annotation.</title>
        <authorList>
            <consortium name="The Broad Institute Genomics Platform"/>
            <consortium name="The Broad Institute Genome Sequencing Center for Infectious Disease"/>
            <person name="Wu L."/>
            <person name="Ma J."/>
        </authorList>
    </citation>
    <scope>NUCLEOTIDE SEQUENCE [LARGE SCALE GENOMIC DNA]</scope>
    <source>
        <strain evidence="2">KCTC 62784</strain>
    </source>
</reference>
<keyword evidence="2" id="KW-1185">Reference proteome</keyword>
<accession>A0ABV7CE85</accession>
<evidence type="ECO:0000313" key="1">
    <source>
        <dbReference type="EMBL" id="MFC3025099.1"/>
    </source>
</evidence>
<name>A0ABV7CE85_9VIBR</name>
<evidence type="ECO:0000313" key="2">
    <source>
        <dbReference type="Proteomes" id="UP001595384"/>
    </source>
</evidence>
<dbReference type="EMBL" id="JBHRSE010000103">
    <property type="protein sequence ID" value="MFC3025099.1"/>
    <property type="molecule type" value="Genomic_DNA"/>
</dbReference>
<dbReference type="Proteomes" id="UP001595384">
    <property type="component" value="Unassembled WGS sequence"/>
</dbReference>
<protein>
    <submittedName>
        <fullName evidence="1">Uncharacterized protein</fullName>
    </submittedName>
</protein>
<comment type="caution">
    <text evidence="1">The sequence shown here is derived from an EMBL/GenBank/DDBJ whole genome shotgun (WGS) entry which is preliminary data.</text>
</comment>
<sequence>MTLKQGAMMSQTMSMNTLEHASTDNKTYSVNFKGLIKHLFDIVVSKKESTSFYNTAELSDYLRRDIGLQ</sequence>
<proteinExistence type="predicted"/>